<accession>A0A3S5EP29</accession>
<dbReference type="Proteomes" id="UP000274578">
    <property type="component" value="Chromosome 1"/>
</dbReference>
<sequence length="80" mass="9392">MFKWPRGHAKSTHMDIFTPLWLMFQPKRLIDFMVVVGKSEDSANRLLGDIQAELQYNKRIIADYGKQMSMGDWTEGEFTH</sequence>
<dbReference type="KEGG" id="poc:NCTC13071_00008"/>
<reference evidence="1 2" key="1">
    <citation type="submission" date="2018-12" db="EMBL/GenBank/DDBJ databases">
        <authorList>
            <consortium name="Pathogen Informatics"/>
        </authorList>
    </citation>
    <scope>NUCLEOTIDE SEQUENCE [LARGE SCALE GENOMIC DNA]</scope>
    <source>
        <strain evidence="1 2">NCTC13071</strain>
    </source>
</reference>
<dbReference type="EMBL" id="LR134384">
    <property type="protein sequence ID" value="VEH14043.1"/>
    <property type="molecule type" value="Genomic_DNA"/>
</dbReference>
<gene>
    <name evidence="1" type="ORF">NCTC13071_00008</name>
</gene>
<evidence type="ECO:0000313" key="2">
    <source>
        <dbReference type="Proteomes" id="UP000274578"/>
    </source>
</evidence>
<name>A0A3S5EP29_9BACT</name>
<dbReference type="AlphaFoldDB" id="A0A3S5EP29"/>
<proteinExistence type="predicted"/>
<protein>
    <submittedName>
        <fullName evidence="1">Uncharacterized protein</fullName>
    </submittedName>
</protein>
<organism evidence="1 2">
    <name type="scientific">Segatella oris</name>
    <dbReference type="NCBI Taxonomy" id="28135"/>
    <lineage>
        <taxon>Bacteria</taxon>
        <taxon>Pseudomonadati</taxon>
        <taxon>Bacteroidota</taxon>
        <taxon>Bacteroidia</taxon>
        <taxon>Bacteroidales</taxon>
        <taxon>Prevotellaceae</taxon>
        <taxon>Segatella</taxon>
    </lineage>
</organism>
<evidence type="ECO:0000313" key="1">
    <source>
        <dbReference type="EMBL" id="VEH14043.1"/>
    </source>
</evidence>